<name>Q0RVI0_RHOJR</name>
<dbReference type="EMBL" id="CP000434">
    <property type="protein sequence ID" value="ABH00706.1"/>
    <property type="molecule type" value="Genomic_DNA"/>
</dbReference>
<sequence length="139" mass="14713">MWNVKRPGGPGRQHREERRIRQLLLVPHHGSHLGACDDQDVGHPPFGAQIILGGHEYVARQAKAAGIAFTNVGSAFTTVAAPGVGSDRRCLVAECGCRAAASGLPAVDLPCLCFGLDLDEQQRSGFGDAVYTTAVGRPR</sequence>
<dbReference type="KEGG" id="rha:RHA1_ro11059"/>
<proteinExistence type="predicted"/>
<dbReference type="AlphaFoldDB" id="Q0RVI0"/>
<dbReference type="HOGENOM" id="CLU_1843564_0_0_11"/>
<keyword evidence="1" id="KW-0614">Plasmid</keyword>
<geneLocation type="plasmid" evidence="1 2">
    <name>pRHL3</name>
</geneLocation>
<accession>Q0RVI0</accession>
<organism evidence="1 2">
    <name type="scientific">Rhodococcus jostii (strain RHA1)</name>
    <dbReference type="NCBI Taxonomy" id="101510"/>
    <lineage>
        <taxon>Bacteria</taxon>
        <taxon>Bacillati</taxon>
        <taxon>Actinomycetota</taxon>
        <taxon>Actinomycetes</taxon>
        <taxon>Mycobacteriales</taxon>
        <taxon>Nocardiaceae</taxon>
        <taxon>Rhodococcus</taxon>
    </lineage>
</organism>
<gene>
    <name evidence="1" type="ordered locus">RHA1_ro11059</name>
</gene>
<evidence type="ECO:0000313" key="1">
    <source>
        <dbReference type="EMBL" id="ABH00706.1"/>
    </source>
</evidence>
<reference evidence="2" key="1">
    <citation type="journal article" date="2006" name="Proc. Natl. Acad. Sci. U.S.A.">
        <title>The complete genome of Rhodococcus sp. RHA1 provides insights into a catabolic powerhouse.</title>
        <authorList>
            <person name="McLeod M.P."/>
            <person name="Warren R.L."/>
            <person name="Hsiao W.W.L."/>
            <person name="Araki N."/>
            <person name="Myhre M."/>
            <person name="Fernandes C."/>
            <person name="Miyazawa D."/>
            <person name="Wong W."/>
            <person name="Lillquist A.L."/>
            <person name="Wang D."/>
            <person name="Dosanjh M."/>
            <person name="Hara H."/>
            <person name="Petrescu A."/>
            <person name="Morin R.D."/>
            <person name="Yang G."/>
            <person name="Stott J.M."/>
            <person name="Schein J.E."/>
            <person name="Shin H."/>
            <person name="Smailus D."/>
            <person name="Siddiqui A.S."/>
            <person name="Marra M.A."/>
            <person name="Jones S.J.M."/>
            <person name="Holt R."/>
            <person name="Brinkman F.S.L."/>
            <person name="Miyauchi K."/>
            <person name="Fukuda M."/>
            <person name="Davies J.E."/>
            <person name="Mohn W.W."/>
            <person name="Eltis L.D."/>
        </authorList>
    </citation>
    <scope>NUCLEOTIDE SEQUENCE [LARGE SCALE GENOMIC DNA]</scope>
    <source>
        <strain evidence="2">RHA1</strain>
    </source>
</reference>
<dbReference type="Proteomes" id="UP000008710">
    <property type="component" value="Plasmid pRHL3"/>
</dbReference>
<protein>
    <submittedName>
        <fullName evidence="1">Uncharacterized protein</fullName>
    </submittedName>
</protein>
<evidence type="ECO:0000313" key="2">
    <source>
        <dbReference type="Proteomes" id="UP000008710"/>
    </source>
</evidence>